<organism evidence="4 5">
    <name type="scientific">Saitoella complicata (strain BCRC 22490 / CBS 7301 / JCM 7358 / NBRC 10748 / NRRL Y-17804)</name>
    <dbReference type="NCBI Taxonomy" id="698492"/>
    <lineage>
        <taxon>Eukaryota</taxon>
        <taxon>Fungi</taxon>
        <taxon>Dikarya</taxon>
        <taxon>Ascomycota</taxon>
        <taxon>Taphrinomycotina</taxon>
        <taxon>Taphrinomycotina incertae sedis</taxon>
        <taxon>Saitoella</taxon>
    </lineage>
</organism>
<evidence type="ECO:0000256" key="2">
    <source>
        <dbReference type="PIRSR" id="PIRSR602401-1"/>
    </source>
</evidence>
<name>A0A0E9NCI4_SAICN</name>
<feature type="transmembrane region" description="Helical" evidence="3">
    <location>
        <begin position="64"/>
        <end position="88"/>
    </location>
</feature>
<gene>
    <name evidence="4" type="ORF">G7K_1713-t1</name>
</gene>
<comment type="similarity">
    <text evidence="1">Belongs to the cytochrome P450 family.</text>
</comment>
<evidence type="ECO:0000313" key="4">
    <source>
        <dbReference type="EMBL" id="GAO47508.1"/>
    </source>
</evidence>
<accession>A0A0E9NCI4</accession>
<dbReference type="PANTHER" id="PTHR24305">
    <property type="entry name" value="CYTOCHROME P450"/>
    <property type="match status" value="1"/>
</dbReference>
<evidence type="ECO:0000256" key="3">
    <source>
        <dbReference type="SAM" id="Phobius"/>
    </source>
</evidence>
<dbReference type="SUPFAM" id="SSF48264">
    <property type="entry name" value="Cytochrome P450"/>
    <property type="match status" value="1"/>
</dbReference>
<keyword evidence="2" id="KW-0408">Iron</keyword>
<dbReference type="OMA" id="ILLMPYY"/>
<comment type="cofactor">
    <cofactor evidence="2">
        <name>heme</name>
        <dbReference type="ChEBI" id="CHEBI:30413"/>
    </cofactor>
</comment>
<dbReference type="GO" id="GO:0016705">
    <property type="term" value="F:oxidoreductase activity, acting on paired donors, with incorporation or reduction of molecular oxygen"/>
    <property type="evidence" value="ECO:0007669"/>
    <property type="project" value="InterPro"/>
</dbReference>
<comment type="caution">
    <text evidence="4">The sequence shown here is derived from an EMBL/GenBank/DDBJ whole genome shotgun (WGS) entry which is preliminary data.</text>
</comment>
<keyword evidence="2" id="KW-0479">Metal-binding</keyword>
<keyword evidence="3" id="KW-1133">Transmembrane helix</keyword>
<feature type="binding site" description="axial binding residue" evidence="2">
    <location>
        <position position="756"/>
    </location>
    <ligand>
        <name>heme</name>
        <dbReference type="ChEBI" id="CHEBI:30413"/>
    </ligand>
    <ligandPart>
        <name>Fe</name>
        <dbReference type="ChEBI" id="CHEBI:18248"/>
    </ligandPart>
</feature>
<feature type="transmembrane region" description="Helical" evidence="3">
    <location>
        <begin position="310"/>
        <end position="328"/>
    </location>
</feature>
<keyword evidence="3" id="KW-0812">Transmembrane</keyword>
<dbReference type="GO" id="GO:0004497">
    <property type="term" value="F:monooxygenase activity"/>
    <property type="evidence" value="ECO:0007669"/>
    <property type="project" value="InterPro"/>
</dbReference>
<keyword evidence="5" id="KW-1185">Reference proteome</keyword>
<reference evidence="4 5" key="1">
    <citation type="journal article" date="2011" name="J. Gen. Appl. Microbiol.">
        <title>Draft genome sequencing of the enigmatic yeast Saitoella complicata.</title>
        <authorList>
            <person name="Nishida H."/>
            <person name="Hamamoto M."/>
            <person name="Sugiyama J."/>
        </authorList>
    </citation>
    <scope>NUCLEOTIDE SEQUENCE [LARGE SCALE GENOMIC DNA]</scope>
    <source>
        <strain evidence="4 5">NRRL Y-17804</strain>
    </source>
</reference>
<dbReference type="PRINTS" id="PR00463">
    <property type="entry name" value="EP450I"/>
</dbReference>
<dbReference type="InterPro" id="IPR036396">
    <property type="entry name" value="Cyt_P450_sf"/>
</dbReference>
<proteinExistence type="inferred from homology"/>
<dbReference type="InterPro" id="IPR050121">
    <property type="entry name" value="Cytochrome_P450_monoxygenase"/>
</dbReference>
<dbReference type="Proteomes" id="UP000033140">
    <property type="component" value="Unassembled WGS sequence"/>
</dbReference>
<dbReference type="GO" id="GO:0005506">
    <property type="term" value="F:iron ion binding"/>
    <property type="evidence" value="ECO:0007669"/>
    <property type="project" value="InterPro"/>
</dbReference>
<evidence type="ECO:0008006" key="6">
    <source>
        <dbReference type="Google" id="ProtNLM"/>
    </source>
</evidence>
<dbReference type="Pfam" id="PF00067">
    <property type="entry name" value="p450"/>
    <property type="match status" value="1"/>
</dbReference>
<dbReference type="PANTHER" id="PTHR24305:SF166">
    <property type="entry name" value="CYTOCHROME P450 12A4, MITOCHONDRIAL-RELATED"/>
    <property type="match status" value="1"/>
</dbReference>
<dbReference type="InterPro" id="IPR001128">
    <property type="entry name" value="Cyt_P450"/>
</dbReference>
<keyword evidence="2" id="KW-0349">Heme</keyword>
<dbReference type="GO" id="GO:0020037">
    <property type="term" value="F:heme binding"/>
    <property type="evidence" value="ECO:0007669"/>
    <property type="project" value="InterPro"/>
</dbReference>
<dbReference type="Gene3D" id="1.10.630.10">
    <property type="entry name" value="Cytochrome P450"/>
    <property type="match status" value="1"/>
</dbReference>
<reference evidence="4 5" key="3">
    <citation type="journal article" date="2015" name="Genome Announc.">
        <title>Draft Genome Sequence of the Archiascomycetous Yeast Saitoella complicata.</title>
        <authorList>
            <person name="Yamauchi K."/>
            <person name="Kondo S."/>
            <person name="Hamamoto M."/>
            <person name="Takahashi Y."/>
            <person name="Ogura Y."/>
            <person name="Hayashi T."/>
            <person name="Nishida H."/>
        </authorList>
    </citation>
    <scope>NUCLEOTIDE SEQUENCE [LARGE SCALE GENOMIC DNA]</scope>
    <source>
        <strain evidence="4 5">NRRL Y-17804</strain>
    </source>
</reference>
<keyword evidence="3" id="KW-0472">Membrane</keyword>
<sequence length="809" mass="89874">MVALPLVVIDPSGHHRPWVQASAASAGSLSVLLNGTRTGSAATSTPSLQNPDASMSAFPDFDKIALYTMGGILGFILILVILVLYHLWGWASSQYDFTLHLKKRVEDLESKAAVFVAALNVGNEVTESVQPPEYAARPGAEEVNISVDTIQMVLADQVTNSAAQEVMSALSPAEVDISTQAVDHSTEAVDVTADSQIEGFEVEQDIEDKDDDCDELEKVQDGTELAFVASRHGEAHLVDECVHEHYAGVMSGRGGTDDFGDAGKCDMQELFGPATFSTTGTMSAMRTWVLLPLAYHFTFRRLLHLPIDNVGIFLLTVISFVIYNIFIYPNFISPLRKVPGPPGHWFWGQFKEITKADPGVPHLEWVTKYGKTIRYRWLFGDQRFLTVDAKSLAYILNNAYDFPKPQQTIRFLGRFLGFGLLTAEGELHKRQRKVLQPAFAHAHVKALVPEFWKKTEEVVQCWNKEINAAERPEKGVVVDVLSWLSRTTLDIIGTAGFGYDFDALHTTSNPLAEAYKLMFKFDKIGRIVGVLSVYLPFLRSLPFKRNRELKSAVATVNKISEGLVRDRISESKAATETSTKGKDILSLIVEEALRSEREGESSITPEEMKDQCMTFLAAGHETTSTSTTWACWLLASHPIVQSRLRTEIQSIIPEESGAPTYEQVEGCKYLNNVCREILRHIPPVPFTFRVSTKDEIIDGYFVPAGTHITIPQAAMCHAPHLWGPTAHLFDPDRWDNLPETASAIAYLPFLAGPRSCIGRKFAEVEMKVLIVGIVGRFELEKSKEDQKVEMKSNITTRPVGGMPLRIMRV</sequence>
<dbReference type="InterPro" id="IPR002401">
    <property type="entry name" value="Cyt_P450_E_grp-I"/>
</dbReference>
<dbReference type="EMBL" id="BACD03000009">
    <property type="protein sequence ID" value="GAO47508.1"/>
    <property type="molecule type" value="Genomic_DNA"/>
</dbReference>
<dbReference type="STRING" id="698492.A0A0E9NCI4"/>
<dbReference type="CDD" id="cd11069">
    <property type="entry name" value="CYP_FUM15-like"/>
    <property type="match status" value="1"/>
</dbReference>
<evidence type="ECO:0000256" key="1">
    <source>
        <dbReference type="ARBA" id="ARBA00010617"/>
    </source>
</evidence>
<reference evidence="4 5" key="2">
    <citation type="journal article" date="2014" name="J. Gen. Appl. Microbiol.">
        <title>The early diverging ascomycetous budding yeast Saitoella complicata has three histone deacetylases belonging to the Clr6, Hos2, and Rpd3 lineages.</title>
        <authorList>
            <person name="Nishida H."/>
            <person name="Matsumoto T."/>
            <person name="Kondo S."/>
            <person name="Hamamoto M."/>
            <person name="Yoshikawa H."/>
        </authorList>
    </citation>
    <scope>NUCLEOTIDE SEQUENCE [LARGE SCALE GENOMIC DNA]</scope>
    <source>
        <strain evidence="4 5">NRRL Y-17804</strain>
    </source>
</reference>
<dbReference type="PRINTS" id="PR00385">
    <property type="entry name" value="P450"/>
</dbReference>
<dbReference type="AlphaFoldDB" id="A0A0E9NCI4"/>
<protein>
    <recommendedName>
        <fullName evidence="6">Cytochrome P450</fullName>
    </recommendedName>
</protein>
<evidence type="ECO:0000313" key="5">
    <source>
        <dbReference type="Proteomes" id="UP000033140"/>
    </source>
</evidence>